<dbReference type="RefSeq" id="WP_073993588.1">
    <property type="nucleotide sequence ID" value="NZ_FQYT01000012.1"/>
</dbReference>
<dbReference type="GO" id="GO:0000287">
    <property type="term" value="F:magnesium ion binding"/>
    <property type="evidence" value="ECO:0007669"/>
    <property type="project" value="UniProtKB-UniRule"/>
</dbReference>
<evidence type="ECO:0000313" key="9">
    <source>
        <dbReference type="EMBL" id="SHJ09839.1"/>
    </source>
</evidence>
<dbReference type="GO" id="GO:0006083">
    <property type="term" value="P:acetate metabolic process"/>
    <property type="evidence" value="ECO:0007669"/>
    <property type="project" value="TreeGrafter"/>
</dbReference>
<dbReference type="PANTHER" id="PTHR21060">
    <property type="entry name" value="ACETATE KINASE"/>
    <property type="match status" value="1"/>
</dbReference>
<evidence type="ECO:0000256" key="2">
    <source>
        <dbReference type="ARBA" id="ARBA00022490"/>
    </source>
</evidence>
<comment type="subunit">
    <text evidence="7">Homodimer.</text>
</comment>
<dbReference type="NCBIfam" id="TIGR00016">
    <property type="entry name" value="ackA"/>
    <property type="match status" value="1"/>
</dbReference>
<dbReference type="AlphaFoldDB" id="A0A1M6GIU3"/>
<accession>A0A1M6GIU3</accession>
<dbReference type="Proteomes" id="UP000184342">
    <property type="component" value="Unassembled WGS sequence"/>
</dbReference>
<dbReference type="UniPathway" id="UPA00340">
    <property type="reaction ID" value="UER00458"/>
</dbReference>
<name>A0A1M6GIU3_9FIRM</name>
<dbReference type="Gene3D" id="3.30.420.40">
    <property type="match status" value="2"/>
</dbReference>
<comment type="similarity">
    <text evidence="1 7 8">Belongs to the acetokinase family.</text>
</comment>
<dbReference type="PROSITE" id="PS01075">
    <property type="entry name" value="ACETATE_KINASE_1"/>
    <property type="match status" value="1"/>
</dbReference>
<keyword evidence="7" id="KW-0479">Metal-binding</keyword>
<dbReference type="PANTHER" id="PTHR21060:SF15">
    <property type="entry name" value="ACETATE KINASE-RELATED"/>
    <property type="match status" value="1"/>
</dbReference>
<evidence type="ECO:0000313" key="10">
    <source>
        <dbReference type="Proteomes" id="UP000184342"/>
    </source>
</evidence>
<evidence type="ECO:0000256" key="5">
    <source>
        <dbReference type="ARBA" id="ARBA00022777"/>
    </source>
</evidence>
<feature type="binding site" evidence="7">
    <location>
        <begin position="283"/>
        <end position="285"/>
    </location>
    <ligand>
        <name>ATP</name>
        <dbReference type="ChEBI" id="CHEBI:30616"/>
    </ligand>
</feature>
<keyword evidence="6 7" id="KW-0067">ATP-binding</keyword>
<evidence type="ECO:0000256" key="7">
    <source>
        <dbReference type="HAMAP-Rule" id="MF_00020"/>
    </source>
</evidence>
<organism evidence="9 10">
    <name type="scientific">Parasporobacterium paucivorans DSM 15970</name>
    <dbReference type="NCBI Taxonomy" id="1122934"/>
    <lineage>
        <taxon>Bacteria</taxon>
        <taxon>Bacillati</taxon>
        <taxon>Bacillota</taxon>
        <taxon>Clostridia</taxon>
        <taxon>Lachnospirales</taxon>
        <taxon>Lachnospiraceae</taxon>
        <taxon>Parasporobacterium</taxon>
    </lineage>
</organism>
<dbReference type="Pfam" id="PF00871">
    <property type="entry name" value="Acetate_kinase"/>
    <property type="match status" value="1"/>
</dbReference>
<feature type="active site" description="Proton donor/acceptor" evidence="7">
    <location>
        <position position="148"/>
    </location>
</feature>
<dbReference type="SUPFAM" id="SSF53067">
    <property type="entry name" value="Actin-like ATPase domain"/>
    <property type="match status" value="2"/>
</dbReference>
<dbReference type="EMBL" id="FQYT01000012">
    <property type="protein sequence ID" value="SHJ09839.1"/>
    <property type="molecule type" value="Genomic_DNA"/>
</dbReference>
<keyword evidence="5 7" id="KW-0418">Kinase</keyword>
<feature type="binding site" evidence="7">
    <location>
        <position position="14"/>
    </location>
    <ligand>
        <name>ATP</name>
        <dbReference type="ChEBI" id="CHEBI:30616"/>
    </ligand>
</feature>
<dbReference type="GO" id="GO:0005737">
    <property type="term" value="C:cytoplasm"/>
    <property type="evidence" value="ECO:0007669"/>
    <property type="project" value="UniProtKB-SubCell"/>
</dbReference>
<gene>
    <name evidence="7" type="primary">ackA</name>
    <name evidence="9" type="ORF">SAMN02745691_01337</name>
</gene>
<dbReference type="GO" id="GO:0008776">
    <property type="term" value="F:acetate kinase activity"/>
    <property type="evidence" value="ECO:0007669"/>
    <property type="project" value="UniProtKB-UniRule"/>
</dbReference>
<dbReference type="EC" id="2.7.2.1" evidence="7"/>
<feature type="binding site" evidence="7">
    <location>
        <position position="91"/>
    </location>
    <ligand>
        <name>substrate</name>
    </ligand>
</feature>
<dbReference type="InterPro" id="IPR000890">
    <property type="entry name" value="Aliphatic_acid_kin_short-chain"/>
</dbReference>
<comment type="subcellular location">
    <subcellularLocation>
        <location evidence="7">Cytoplasm</location>
    </subcellularLocation>
</comment>
<feature type="binding site" evidence="7">
    <location>
        <begin position="208"/>
        <end position="212"/>
    </location>
    <ligand>
        <name>ATP</name>
        <dbReference type="ChEBI" id="CHEBI:30616"/>
    </ligand>
</feature>
<feature type="binding site" evidence="7">
    <location>
        <position position="7"/>
    </location>
    <ligand>
        <name>Mg(2+)</name>
        <dbReference type="ChEBI" id="CHEBI:18420"/>
    </ligand>
</feature>
<keyword evidence="4 7" id="KW-0547">Nucleotide-binding</keyword>
<evidence type="ECO:0000256" key="4">
    <source>
        <dbReference type="ARBA" id="ARBA00022741"/>
    </source>
</evidence>
<evidence type="ECO:0000256" key="3">
    <source>
        <dbReference type="ARBA" id="ARBA00022679"/>
    </source>
</evidence>
<dbReference type="InterPro" id="IPR023865">
    <property type="entry name" value="Aliphatic_acid_kinase_CS"/>
</dbReference>
<feature type="binding site" evidence="7">
    <location>
        <position position="384"/>
    </location>
    <ligand>
        <name>Mg(2+)</name>
        <dbReference type="ChEBI" id="CHEBI:18420"/>
    </ligand>
</feature>
<sequence>MKILIINTGSSSIKYQVFSMPQESVLCKGIVDRIGIAGTVFRHEKIGNEKIEIRVDVQNHAIGLEMILDILVSPEQGVVHRLEEIKAVGHRVVHGGERFKESAVIGQETIQAIRDCFELAPAHNPANLAGIEACQDSMPGIPQVAVFDTAFHQTMGPEHFLYALPMEAYEKYKIRRYGFHGTSHDYVSHEAARLLDKPYEDCRIISAHLGNGASITAICGGKVEDTSMGLTPLEGLVMGTRCGDVDPAIVTYLMDRMGLDTDGINDYLNKKSGLLGISGISADMRDLVTAAEGGSEEARMAIEIYILRVKGYIGNYIAKMNGCDCLVFTAGVGENRFEIREKICEEMDWLGISIDRDKNRVQGEMADITGPNSRIKVMVIPTDEERMIARDTYRLSGSI</sequence>
<dbReference type="PIRSF" id="PIRSF000722">
    <property type="entry name" value="Acetate_prop_kin"/>
    <property type="match status" value="1"/>
</dbReference>
<reference evidence="9 10" key="1">
    <citation type="submission" date="2016-11" db="EMBL/GenBank/DDBJ databases">
        <authorList>
            <person name="Jaros S."/>
            <person name="Januszkiewicz K."/>
            <person name="Wedrychowicz H."/>
        </authorList>
    </citation>
    <scope>NUCLEOTIDE SEQUENCE [LARGE SCALE GENOMIC DNA]</scope>
    <source>
        <strain evidence="9 10">DSM 15970</strain>
    </source>
</reference>
<proteinExistence type="inferred from homology"/>
<keyword evidence="7" id="KW-0460">Magnesium</keyword>
<dbReference type="CDD" id="cd24010">
    <property type="entry name" value="ASKHA_NBD_AcK_PK"/>
    <property type="match status" value="1"/>
</dbReference>
<protein>
    <recommendedName>
        <fullName evidence="7">Acetate kinase</fullName>
        <ecNumber evidence="7">2.7.2.1</ecNumber>
    </recommendedName>
    <alternativeName>
        <fullName evidence="7">Acetokinase</fullName>
    </alternativeName>
</protein>
<feature type="site" description="Transition state stabilizer" evidence="7">
    <location>
        <position position="241"/>
    </location>
</feature>
<dbReference type="OrthoDB" id="9802453at2"/>
<evidence type="ECO:0000256" key="1">
    <source>
        <dbReference type="ARBA" id="ARBA00008748"/>
    </source>
</evidence>
<dbReference type="InterPro" id="IPR004372">
    <property type="entry name" value="Ac/propionate_kinase"/>
</dbReference>
<keyword evidence="3 7" id="KW-0808">Transferase</keyword>
<dbReference type="HAMAP" id="MF_00020">
    <property type="entry name" value="Acetate_kinase"/>
    <property type="match status" value="1"/>
</dbReference>
<dbReference type="GO" id="GO:0006085">
    <property type="term" value="P:acetyl-CoA biosynthetic process"/>
    <property type="evidence" value="ECO:0007669"/>
    <property type="project" value="UniProtKB-UniRule"/>
</dbReference>
<comment type="catalytic activity">
    <reaction evidence="7">
        <text>acetate + ATP = acetyl phosphate + ADP</text>
        <dbReference type="Rhea" id="RHEA:11352"/>
        <dbReference type="ChEBI" id="CHEBI:22191"/>
        <dbReference type="ChEBI" id="CHEBI:30089"/>
        <dbReference type="ChEBI" id="CHEBI:30616"/>
        <dbReference type="ChEBI" id="CHEBI:456216"/>
        <dbReference type="EC" id="2.7.2.1"/>
    </reaction>
</comment>
<feature type="site" description="Transition state stabilizer" evidence="7">
    <location>
        <position position="180"/>
    </location>
</feature>
<keyword evidence="10" id="KW-1185">Reference proteome</keyword>
<dbReference type="GO" id="GO:0005524">
    <property type="term" value="F:ATP binding"/>
    <property type="evidence" value="ECO:0007669"/>
    <property type="project" value="UniProtKB-KW"/>
</dbReference>
<dbReference type="PROSITE" id="PS01076">
    <property type="entry name" value="ACETATE_KINASE_2"/>
    <property type="match status" value="1"/>
</dbReference>
<evidence type="ECO:0000256" key="6">
    <source>
        <dbReference type="ARBA" id="ARBA00022840"/>
    </source>
</evidence>
<dbReference type="STRING" id="1122934.SAMN02745691_01337"/>
<feature type="binding site" evidence="7">
    <location>
        <begin position="331"/>
        <end position="335"/>
    </location>
    <ligand>
        <name>ATP</name>
        <dbReference type="ChEBI" id="CHEBI:30616"/>
    </ligand>
</feature>
<dbReference type="InterPro" id="IPR043129">
    <property type="entry name" value="ATPase_NBD"/>
</dbReference>
<evidence type="ECO:0000256" key="8">
    <source>
        <dbReference type="RuleBase" id="RU003835"/>
    </source>
</evidence>
<comment type="pathway">
    <text evidence="7">Metabolic intermediate biosynthesis; acetyl-CoA biosynthesis; acetyl-CoA from acetate: step 1/2.</text>
</comment>
<comment type="cofactor">
    <cofactor evidence="7">
        <name>Mg(2+)</name>
        <dbReference type="ChEBI" id="CHEBI:18420"/>
    </cofactor>
    <cofactor evidence="7">
        <name>Mn(2+)</name>
        <dbReference type="ChEBI" id="CHEBI:29035"/>
    </cofactor>
    <text evidence="7">Mg(2+). Can also accept Mn(2+).</text>
</comment>
<keyword evidence="2 7" id="KW-0963">Cytoplasm</keyword>
<dbReference type="PRINTS" id="PR00471">
    <property type="entry name" value="ACETATEKNASE"/>
</dbReference>
<comment type="function">
    <text evidence="7">Catalyzes the formation of acetyl phosphate from acetate and ATP. Can also catalyze the reverse reaction.</text>
</comment>